<dbReference type="AlphaFoldDB" id="A0A4Y2AM21"/>
<proteinExistence type="predicted"/>
<reference evidence="1 2" key="1">
    <citation type="journal article" date="2019" name="Sci. Rep.">
        <title>Orb-weaving spider Araneus ventricosus genome elucidates the spidroin gene catalogue.</title>
        <authorList>
            <person name="Kono N."/>
            <person name="Nakamura H."/>
            <person name="Ohtoshi R."/>
            <person name="Moran D.A.P."/>
            <person name="Shinohara A."/>
            <person name="Yoshida Y."/>
            <person name="Fujiwara M."/>
            <person name="Mori M."/>
            <person name="Tomita M."/>
            <person name="Arakawa K."/>
        </authorList>
    </citation>
    <scope>NUCLEOTIDE SEQUENCE [LARGE SCALE GENOMIC DNA]</scope>
</reference>
<accession>A0A4Y2AM21</accession>
<evidence type="ECO:0000313" key="2">
    <source>
        <dbReference type="Proteomes" id="UP000499080"/>
    </source>
</evidence>
<comment type="caution">
    <text evidence="1">The sequence shown here is derived from an EMBL/GenBank/DDBJ whole genome shotgun (WGS) entry which is preliminary data.</text>
</comment>
<keyword evidence="2" id="KW-1185">Reference proteome</keyword>
<dbReference type="EMBL" id="BGPR01000023">
    <property type="protein sequence ID" value="GBL80818.1"/>
    <property type="molecule type" value="Genomic_DNA"/>
</dbReference>
<sequence length="114" mass="12926">MHSITDCLSTESYHPLLLLAKKLICIIHDPKRCIAHSRTKQTLFLDYGSESVILNRNHDAAASVNPIPRIHKSEATDSRIRFCGFVPFSGFVPFGRNRIRSFLLRSRICGFAPE</sequence>
<name>A0A4Y2AM21_ARAVE</name>
<gene>
    <name evidence="1" type="ORF">AVEN_26248_1</name>
</gene>
<dbReference type="Proteomes" id="UP000499080">
    <property type="component" value="Unassembled WGS sequence"/>
</dbReference>
<organism evidence="1 2">
    <name type="scientific">Araneus ventricosus</name>
    <name type="common">Orbweaver spider</name>
    <name type="synonym">Epeira ventricosa</name>
    <dbReference type="NCBI Taxonomy" id="182803"/>
    <lineage>
        <taxon>Eukaryota</taxon>
        <taxon>Metazoa</taxon>
        <taxon>Ecdysozoa</taxon>
        <taxon>Arthropoda</taxon>
        <taxon>Chelicerata</taxon>
        <taxon>Arachnida</taxon>
        <taxon>Araneae</taxon>
        <taxon>Araneomorphae</taxon>
        <taxon>Entelegynae</taxon>
        <taxon>Araneoidea</taxon>
        <taxon>Araneidae</taxon>
        <taxon>Araneus</taxon>
    </lineage>
</organism>
<evidence type="ECO:0000313" key="1">
    <source>
        <dbReference type="EMBL" id="GBL80818.1"/>
    </source>
</evidence>
<protein>
    <submittedName>
        <fullName evidence="1">Uncharacterized protein</fullName>
    </submittedName>
</protein>